<dbReference type="Proteomes" id="UP001515500">
    <property type="component" value="Chromosome 15"/>
</dbReference>
<dbReference type="InterPro" id="IPR056139">
    <property type="entry name" value="DUF7722"/>
</dbReference>
<dbReference type="AlphaFoldDB" id="A0AB40CNA1"/>
<protein>
    <submittedName>
        <fullName evidence="3">Uncharacterized protein LOC120276980</fullName>
    </submittedName>
</protein>
<reference evidence="3" key="1">
    <citation type="submission" date="2025-08" db="UniProtKB">
        <authorList>
            <consortium name="RefSeq"/>
        </authorList>
    </citation>
    <scope>IDENTIFICATION</scope>
</reference>
<evidence type="ECO:0000313" key="2">
    <source>
        <dbReference type="Proteomes" id="UP001515500"/>
    </source>
</evidence>
<accession>A0AB40CNA1</accession>
<organism evidence="2 3">
    <name type="scientific">Dioscorea cayennensis subsp. rotundata</name>
    <name type="common">White Guinea yam</name>
    <name type="synonym">Dioscorea rotundata</name>
    <dbReference type="NCBI Taxonomy" id="55577"/>
    <lineage>
        <taxon>Eukaryota</taxon>
        <taxon>Viridiplantae</taxon>
        <taxon>Streptophyta</taxon>
        <taxon>Embryophyta</taxon>
        <taxon>Tracheophyta</taxon>
        <taxon>Spermatophyta</taxon>
        <taxon>Magnoliopsida</taxon>
        <taxon>Liliopsida</taxon>
        <taxon>Dioscoreales</taxon>
        <taxon>Dioscoreaceae</taxon>
        <taxon>Dioscorea</taxon>
    </lineage>
</organism>
<name>A0AB40CNA1_DIOCR</name>
<dbReference type="Pfam" id="PF24847">
    <property type="entry name" value="DUF7722"/>
    <property type="match status" value="1"/>
</dbReference>
<dbReference type="PANTHER" id="PTHR33513:SF2">
    <property type="match status" value="1"/>
</dbReference>
<evidence type="ECO:0000259" key="1">
    <source>
        <dbReference type="Pfam" id="PF24847"/>
    </source>
</evidence>
<evidence type="ECO:0000313" key="3">
    <source>
        <dbReference type="RefSeq" id="XP_039139653.1"/>
    </source>
</evidence>
<dbReference type="PANTHER" id="PTHR33513">
    <property type="entry name" value="OS06G0523300 PROTEIN"/>
    <property type="match status" value="1"/>
</dbReference>
<dbReference type="GeneID" id="120276980"/>
<feature type="domain" description="DUF7722" evidence="1">
    <location>
        <begin position="54"/>
        <end position="99"/>
    </location>
</feature>
<keyword evidence="2" id="KW-1185">Reference proteome</keyword>
<gene>
    <name evidence="3" type="primary">LOC120276980</name>
</gene>
<proteinExistence type="predicted"/>
<dbReference type="RefSeq" id="XP_039139653.1">
    <property type="nucleotide sequence ID" value="XM_039283719.1"/>
</dbReference>
<sequence>MAMGLNWFIRAVVTQIVGQTDDSSTGEVKIESVKMSTKDGGEKCSSGFQMPLHYPRYKKEDYMKMEEWKVDLLLKEYGLSFYGSMEEKRNYAMGTFLWPSQL</sequence>